<dbReference type="PANTHER" id="PTHR43651:SF3">
    <property type="entry name" value="1,4-ALPHA-GLUCAN-BRANCHING ENZYME"/>
    <property type="match status" value="1"/>
</dbReference>
<evidence type="ECO:0000256" key="8">
    <source>
        <dbReference type="ARBA" id="ARBA00023056"/>
    </source>
</evidence>
<dbReference type="OrthoDB" id="196493at2759"/>
<protein>
    <recommendedName>
        <fullName evidence="5">1,4-alpha-glucan-branching enzyme</fullName>
        <ecNumber evidence="4">2.4.1.18</ecNumber>
    </recommendedName>
    <alternativeName>
        <fullName evidence="9">Glycogen-branching enzyme</fullName>
    </alternativeName>
</protein>
<keyword evidence="7" id="KW-0808">Transferase</keyword>
<keyword evidence="6" id="KW-0328">Glycosyltransferase</keyword>
<feature type="active site" description="Proton donor" evidence="11">
    <location>
        <position position="422"/>
    </location>
</feature>
<dbReference type="EMBL" id="CAJVPS010000404">
    <property type="protein sequence ID" value="CAG8483662.1"/>
    <property type="molecule type" value="Genomic_DNA"/>
</dbReference>
<comment type="pathway">
    <text evidence="2">Glycan biosynthesis; glycogen biosynthesis.</text>
</comment>
<dbReference type="FunFam" id="3.20.20.80:FF:000001">
    <property type="entry name" value="1,4-alpha-glucan branching enzyme"/>
    <property type="match status" value="1"/>
</dbReference>
<dbReference type="Pfam" id="PF00128">
    <property type="entry name" value="Alpha-amylase"/>
    <property type="match status" value="1"/>
</dbReference>
<dbReference type="PIRSF" id="PIRSF000463">
    <property type="entry name" value="GlgB"/>
    <property type="match status" value="1"/>
</dbReference>
<dbReference type="FunFam" id="2.60.40.1180:FF:000003">
    <property type="entry name" value="1,4-alpha-glucan-branching enzyme, chloroplastic/amyloplastic"/>
    <property type="match status" value="1"/>
</dbReference>
<dbReference type="InterPro" id="IPR013780">
    <property type="entry name" value="Glyco_hydro_b"/>
</dbReference>
<evidence type="ECO:0000256" key="12">
    <source>
        <dbReference type="SAM" id="MobiDB-lite"/>
    </source>
</evidence>
<dbReference type="CDD" id="cd11321">
    <property type="entry name" value="AmyAc_bac_euk_BE"/>
    <property type="match status" value="1"/>
</dbReference>
<dbReference type="SUPFAM" id="SSF51445">
    <property type="entry name" value="(Trans)glycosidases"/>
    <property type="match status" value="1"/>
</dbReference>
<comment type="catalytic activity">
    <reaction evidence="1">
        <text>Transfers a segment of a (1-&gt;4)-alpha-D-glucan chain to a primary hydroxy group in a similar glucan chain.</text>
        <dbReference type="EC" id="2.4.1.18"/>
    </reaction>
</comment>
<evidence type="ECO:0000256" key="9">
    <source>
        <dbReference type="ARBA" id="ARBA00031979"/>
    </source>
</evidence>
<comment type="caution">
    <text evidence="14">The sequence shown here is derived from an EMBL/GenBank/DDBJ whole genome shotgun (WGS) entry which is preliminary data.</text>
</comment>
<dbReference type="Gene3D" id="2.60.40.1180">
    <property type="entry name" value="Golgi alpha-mannosidase II"/>
    <property type="match status" value="1"/>
</dbReference>
<evidence type="ECO:0000256" key="2">
    <source>
        <dbReference type="ARBA" id="ARBA00004964"/>
    </source>
</evidence>
<keyword evidence="15" id="KW-1185">Reference proteome</keyword>
<dbReference type="InterPro" id="IPR037439">
    <property type="entry name" value="Branching_enzy"/>
</dbReference>
<evidence type="ECO:0000256" key="1">
    <source>
        <dbReference type="ARBA" id="ARBA00000826"/>
    </source>
</evidence>
<dbReference type="InterPro" id="IPR014756">
    <property type="entry name" value="Ig_E-set"/>
</dbReference>
<comment type="function">
    <text evidence="10">Glycogen-branching enzyme participates in the glycogen biosynthetic process along with glycogenin and glycogen synthase. Generates alpha-1,6-glucosidic branches from alpha-1,4-linked glucose chains, to increase solubility of the glycogen polymer.</text>
</comment>
<dbReference type="GO" id="GO:0043169">
    <property type="term" value="F:cation binding"/>
    <property type="evidence" value="ECO:0007669"/>
    <property type="project" value="InterPro"/>
</dbReference>
<dbReference type="SUPFAM" id="SSF51011">
    <property type="entry name" value="Glycosyl hydrolase domain"/>
    <property type="match status" value="1"/>
</dbReference>
<accession>A0A9N8ZA33</accession>
<dbReference type="GO" id="GO:0005978">
    <property type="term" value="P:glycogen biosynthetic process"/>
    <property type="evidence" value="ECO:0007669"/>
    <property type="project" value="UniProtKB-KW"/>
</dbReference>
<dbReference type="InterPro" id="IPR013783">
    <property type="entry name" value="Ig-like_fold"/>
</dbReference>
<dbReference type="Gene3D" id="2.60.40.10">
    <property type="entry name" value="Immunoglobulins"/>
    <property type="match status" value="1"/>
</dbReference>
<dbReference type="InterPro" id="IPR004193">
    <property type="entry name" value="Glyco_hydro_13_N"/>
</dbReference>
<evidence type="ECO:0000256" key="4">
    <source>
        <dbReference type="ARBA" id="ARBA00012541"/>
    </source>
</evidence>
<evidence type="ECO:0000256" key="10">
    <source>
        <dbReference type="ARBA" id="ARBA00049618"/>
    </source>
</evidence>
<feature type="domain" description="Glycosyl hydrolase family 13 catalytic" evidence="13">
    <location>
        <begin position="229"/>
        <end position="578"/>
    </location>
</feature>
<dbReference type="InterPro" id="IPR006048">
    <property type="entry name" value="A-amylase/branching_C"/>
</dbReference>
<dbReference type="GO" id="GO:0003844">
    <property type="term" value="F:1,4-alpha-glucan branching enzyme activity"/>
    <property type="evidence" value="ECO:0007669"/>
    <property type="project" value="UniProtKB-EC"/>
</dbReference>
<organism evidence="14 15">
    <name type="scientific">Ambispora leptoticha</name>
    <dbReference type="NCBI Taxonomy" id="144679"/>
    <lineage>
        <taxon>Eukaryota</taxon>
        <taxon>Fungi</taxon>
        <taxon>Fungi incertae sedis</taxon>
        <taxon>Mucoromycota</taxon>
        <taxon>Glomeromycotina</taxon>
        <taxon>Glomeromycetes</taxon>
        <taxon>Archaeosporales</taxon>
        <taxon>Ambisporaceae</taxon>
        <taxon>Ambispora</taxon>
    </lineage>
</organism>
<reference evidence="14" key="1">
    <citation type="submission" date="2021-06" db="EMBL/GenBank/DDBJ databases">
        <authorList>
            <person name="Kallberg Y."/>
            <person name="Tangrot J."/>
            <person name="Rosling A."/>
        </authorList>
    </citation>
    <scope>NUCLEOTIDE SEQUENCE</scope>
    <source>
        <strain evidence="14">FL130A</strain>
    </source>
</reference>
<evidence type="ECO:0000256" key="6">
    <source>
        <dbReference type="ARBA" id="ARBA00022676"/>
    </source>
</evidence>
<evidence type="ECO:0000313" key="15">
    <source>
        <dbReference type="Proteomes" id="UP000789508"/>
    </source>
</evidence>
<dbReference type="InterPro" id="IPR006047">
    <property type="entry name" value="GH13_cat_dom"/>
</dbReference>
<feature type="region of interest" description="Disordered" evidence="12">
    <location>
        <begin position="1"/>
        <end position="32"/>
    </location>
</feature>
<dbReference type="Gene3D" id="3.20.20.80">
    <property type="entry name" value="Glycosidases"/>
    <property type="match status" value="1"/>
</dbReference>
<keyword evidence="8" id="KW-0320">Glycogen biosynthesis</keyword>
<sequence>MAPSEISKHTKTNNNTTDSRKQTTETVAGIDTTNWPTDGTALICIDPWLKPHASALRKRYNAYQKWVDKIEQQEGGYDKFTKGYEYFGLNVQPNGNVVYREWAPNAIKASLIGDFNNWNRNANPMKKNEYGVWEVTVPALFPNVPRIPHNTKISMEIPGGEIIDRLPAWIKRVTQDMSVSVAYDAIFWNPTNKYEWKHKAPKKPSKLRIYEAHVGISSVEGRIASYDNFTDDVVKRIADLGYNAIQLMAIMEHAYYASFGYQVTSFFAASSRYGTPEALKRLIDTAHGLGLYVLLDIVHSHACKNVLDGLNMFDGTDHCYFHGGGKGQHDLWDSRLFNYGHPEVLRFLLSNVRFYAEEYKFDGFRFDGVTSMLYVHHGIGTGFSGGYHEYFGDTVDEEAVVYLMLANDMLHKLYPGILTVAEDVSGMPGLCRPVSEGGLGFDYRLGMAIPDMWIKILKERRDDDWDIGNICCTLTNRRYMEKTIAYAESHDQAIVGDKTIAFWLMDAEMYTNMSDLTPLTPVIDRGIALHKMIRLLTHSLGGEGYLNFEGNEFGHPEWLDFPRAGNNNSYHYARRQWNVVDDKLLRYRYLNEFDKAMQHTEEKFGWLDSPQAYISLKHELDKIIAFQRGNLLWIFNFHPTKSFTDYRIGTEWAGEYRIVLNTDSKQFGGHERIDESIPYFSTPEEWHGRKNFIQVYIPCRVAIVLSHKP</sequence>
<dbReference type="PANTHER" id="PTHR43651">
    <property type="entry name" value="1,4-ALPHA-GLUCAN-BRANCHING ENZYME"/>
    <property type="match status" value="1"/>
</dbReference>
<dbReference type="Proteomes" id="UP000789508">
    <property type="component" value="Unassembled WGS sequence"/>
</dbReference>
<dbReference type="GO" id="GO:0004553">
    <property type="term" value="F:hydrolase activity, hydrolyzing O-glycosyl compounds"/>
    <property type="evidence" value="ECO:0007669"/>
    <property type="project" value="InterPro"/>
</dbReference>
<proteinExistence type="inferred from homology"/>
<evidence type="ECO:0000259" key="13">
    <source>
        <dbReference type="SMART" id="SM00642"/>
    </source>
</evidence>
<evidence type="ECO:0000256" key="11">
    <source>
        <dbReference type="PIRSR" id="PIRSR000463-1"/>
    </source>
</evidence>
<dbReference type="InterPro" id="IPR017853">
    <property type="entry name" value="GH"/>
</dbReference>
<dbReference type="SUPFAM" id="SSF81296">
    <property type="entry name" value="E set domains"/>
    <property type="match status" value="1"/>
</dbReference>
<evidence type="ECO:0000313" key="14">
    <source>
        <dbReference type="EMBL" id="CAG8483662.1"/>
    </source>
</evidence>
<dbReference type="GO" id="GO:0005737">
    <property type="term" value="C:cytoplasm"/>
    <property type="evidence" value="ECO:0007669"/>
    <property type="project" value="TreeGrafter"/>
</dbReference>
<dbReference type="Pfam" id="PF02922">
    <property type="entry name" value="CBM_48"/>
    <property type="match status" value="1"/>
</dbReference>
<dbReference type="EC" id="2.4.1.18" evidence="4"/>
<comment type="similarity">
    <text evidence="3">Belongs to the glycosyl hydrolase 13 family. GlgB subfamily.</text>
</comment>
<dbReference type="AlphaFoldDB" id="A0A9N8ZA33"/>
<feature type="active site" description="Nucleophile" evidence="11">
    <location>
        <position position="367"/>
    </location>
</feature>
<gene>
    <name evidence="14" type="ORF">ALEPTO_LOCUS2620</name>
</gene>
<evidence type="ECO:0000256" key="7">
    <source>
        <dbReference type="ARBA" id="ARBA00022679"/>
    </source>
</evidence>
<evidence type="ECO:0000256" key="5">
    <source>
        <dbReference type="ARBA" id="ARBA00020932"/>
    </source>
</evidence>
<dbReference type="FunFam" id="2.60.40.10:FF:000250">
    <property type="entry name" value="1,4-alpha-glucan-branching enzyme, chloroplastic/amyloplastic"/>
    <property type="match status" value="1"/>
</dbReference>
<dbReference type="SMART" id="SM00642">
    <property type="entry name" value="Aamy"/>
    <property type="match status" value="1"/>
</dbReference>
<dbReference type="CDD" id="cd02854">
    <property type="entry name" value="E_set_GBE_euk_N"/>
    <property type="match status" value="1"/>
</dbReference>
<dbReference type="Pfam" id="PF02806">
    <property type="entry name" value="Alpha-amylase_C"/>
    <property type="match status" value="1"/>
</dbReference>
<evidence type="ECO:0000256" key="3">
    <source>
        <dbReference type="ARBA" id="ARBA00009000"/>
    </source>
</evidence>
<name>A0A9N8ZA33_9GLOM</name>